<feature type="compositionally biased region" description="Polar residues" evidence="2">
    <location>
        <begin position="16"/>
        <end position="26"/>
    </location>
</feature>
<feature type="region of interest" description="Disordered" evidence="2">
    <location>
        <begin position="1"/>
        <end position="26"/>
    </location>
</feature>
<feature type="compositionally biased region" description="Basic and acidic residues" evidence="2">
    <location>
        <begin position="1"/>
        <end position="15"/>
    </location>
</feature>
<feature type="region of interest" description="Disordered" evidence="2">
    <location>
        <begin position="424"/>
        <end position="498"/>
    </location>
</feature>
<feature type="compositionally biased region" description="Basic and acidic residues" evidence="2">
    <location>
        <begin position="435"/>
        <end position="452"/>
    </location>
</feature>
<dbReference type="AlphaFoldDB" id="A0A0K2U8R9"/>
<feature type="compositionally biased region" description="Basic residues" evidence="2">
    <location>
        <begin position="125"/>
        <end position="134"/>
    </location>
</feature>
<evidence type="ECO:0000313" key="3">
    <source>
        <dbReference type="EMBL" id="CDW34638.1"/>
    </source>
</evidence>
<name>A0A0K2U8R9_LEPSM</name>
<sequence length="498" mass="58036">MARKIKKEDSLKSVRDQTQNVSSSLDEVNFTTNDKISEKTKKRKKKKKSMILDIIRDISTENNLSGTFVPLKIKKEHKLDQSLKKEIELEESPKRKYSDIVLKSSFDEKVDKPSKNGVEKYQRYGSKKKNRKVGKSKEELVNLKVEKLRKDEDKQKKKMQRFEERHRQQLIDEYMDELEEIQNLKLLEEERALKSFNYDQSREEKASEDTIEEVNDNQKYAKVPPEMENKVEGECVAGGPILPKESITTSKSLPMYQNDPVETHCKKCSFKTYYYTSMGRHLSIQHGIDWEASKNDYKYMIAQIPRRLCQYCKKYFASLPKHAKNCKSSKSINLNQTKNKSETSRPLKKSPEESYENFVVHLRKIMAPTIAALNSFMDYTLCLMRKTVDNKLRARRCLVMENVADVKLELAMLLKEHSKMISIESSESEPDCLEEVFRDGPKKEPPELDAEKIPSSSSKKKRKKSVSYPQVDPEKIISSSSLKKKRNKFITKSTEILH</sequence>
<feature type="coiled-coil region" evidence="1">
    <location>
        <begin position="145"/>
        <end position="191"/>
    </location>
</feature>
<evidence type="ECO:0000256" key="1">
    <source>
        <dbReference type="SAM" id="Coils"/>
    </source>
</evidence>
<dbReference type="EMBL" id="HACA01017277">
    <property type="protein sequence ID" value="CDW34638.1"/>
    <property type="molecule type" value="Transcribed_RNA"/>
</dbReference>
<feature type="compositionally biased region" description="Basic and acidic residues" evidence="2">
    <location>
        <begin position="339"/>
        <end position="350"/>
    </location>
</feature>
<feature type="region of interest" description="Disordered" evidence="2">
    <location>
        <begin position="330"/>
        <end position="350"/>
    </location>
</feature>
<protein>
    <submittedName>
        <fullName evidence="3">Uncharacterized protein</fullName>
    </submittedName>
</protein>
<organism evidence="3">
    <name type="scientific">Lepeophtheirus salmonis</name>
    <name type="common">Salmon louse</name>
    <name type="synonym">Caligus salmonis</name>
    <dbReference type="NCBI Taxonomy" id="72036"/>
    <lineage>
        <taxon>Eukaryota</taxon>
        <taxon>Metazoa</taxon>
        <taxon>Ecdysozoa</taxon>
        <taxon>Arthropoda</taxon>
        <taxon>Crustacea</taxon>
        <taxon>Multicrustacea</taxon>
        <taxon>Hexanauplia</taxon>
        <taxon>Copepoda</taxon>
        <taxon>Siphonostomatoida</taxon>
        <taxon>Caligidae</taxon>
        <taxon>Lepeophtheirus</taxon>
    </lineage>
</organism>
<evidence type="ECO:0000256" key="2">
    <source>
        <dbReference type="SAM" id="MobiDB-lite"/>
    </source>
</evidence>
<proteinExistence type="predicted"/>
<reference evidence="3" key="1">
    <citation type="submission" date="2014-05" db="EMBL/GenBank/DDBJ databases">
        <authorList>
            <person name="Chronopoulou M."/>
        </authorList>
    </citation>
    <scope>NUCLEOTIDE SEQUENCE</scope>
    <source>
        <tissue evidence="3">Whole organism</tissue>
    </source>
</reference>
<feature type="compositionally biased region" description="Basic and acidic residues" evidence="2">
    <location>
        <begin position="110"/>
        <end position="122"/>
    </location>
</feature>
<keyword evidence="1" id="KW-0175">Coiled coil</keyword>
<feature type="region of interest" description="Disordered" evidence="2">
    <location>
        <begin position="110"/>
        <end position="136"/>
    </location>
</feature>
<accession>A0A0K2U8R9</accession>